<dbReference type="PROSITE" id="PS50927">
    <property type="entry name" value="BULB_LECTIN"/>
    <property type="match status" value="1"/>
</dbReference>
<dbReference type="Gene3D" id="2.90.10.10">
    <property type="entry name" value="Bulb-type lectin domain"/>
    <property type="match status" value="1"/>
</dbReference>
<keyword evidence="7 20" id="KW-0732">Signal</keyword>
<feature type="domain" description="Protein kinase" evidence="21">
    <location>
        <begin position="488"/>
        <end position="558"/>
    </location>
</feature>
<keyword evidence="12 19" id="KW-0472">Membrane</keyword>
<dbReference type="AlphaFoldDB" id="A0A2P5EGN1"/>
<evidence type="ECO:0000256" key="17">
    <source>
        <dbReference type="ARBA" id="ARBA00048679"/>
    </source>
</evidence>
<evidence type="ECO:0000256" key="9">
    <source>
        <dbReference type="ARBA" id="ARBA00022777"/>
    </source>
</evidence>
<keyword evidence="4 18" id="KW-0245">EGF-like domain</keyword>
<feature type="domain" description="EGF-like" evidence="22">
    <location>
        <begin position="282"/>
        <end position="320"/>
    </location>
</feature>
<dbReference type="InterPro" id="IPR000742">
    <property type="entry name" value="EGF"/>
</dbReference>
<feature type="signal peptide" evidence="20">
    <location>
        <begin position="1"/>
        <end position="18"/>
    </location>
</feature>
<dbReference type="PROSITE" id="PS50026">
    <property type="entry name" value="EGF_3"/>
    <property type="match status" value="1"/>
</dbReference>
<dbReference type="Proteomes" id="UP000237000">
    <property type="component" value="Unassembled WGS sequence"/>
</dbReference>
<evidence type="ECO:0000256" key="19">
    <source>
        <dbReference type="SAM" id="Phobius"/>
    </source>
</evidence>
<dbReference type="PANTHER" id="PTHR47974:SF3">
    <property type="entry name" value="RECEPTOR-LIKE SERINE_THREONINE-PROTEIN KINASE"/>
    <property type="match status" value="1"/>
</dbReference>
<dbReference type="OrthoDB" id="619632at2759"/>
<dbReference type="InterPro" id="IPR001480">
    <property type="entry name" value="Bulb-type_lectin_dom"/>
</dbReference>
<dbReference type="InterPro" id="IPR000719">
    <property type="entry name" value="Prot_kinase_dom"/>
</dbReference>
<dbReference type="InterPro" id="IPR011009">
    <property type="entry name" value="Kinase-like_dom_sf"/>
</dbReference>
<dbReference type="SMART" id="SM00108">
    <property type="entry name" value="B_lectin"/>
    <property type="match status" value="1"/>
</dbReference>
<keyword evidence="11 19" id="KW-1133">Transmembrane helix</keyword>
<evidence type="ECO:0000256" key="12">
    <source>
        <dbReference type="ARBA" id="ARBA00023136"/>
    </source>
</evidence>
<sequence>MLSFLFSILILHGRMVQCNDEALTWRGFPFRHGEVLESSIIAAIHRSSDYIGTRLTALNVHYCFFSIGINAYCFAIWFNDNKASQDSKRTVVWMANRDQPVNGKGSKLTVVKNGDAPSQSHQFSYTSTTHSGNVVLLASDGVVLWQSFDSATDTLLSNQPLTRYGKLVSSRSQSNFSSGFYKLFFDNDNVLRLIFDNNVLSSVHWPSPWLLPWDAGRSSYNNSKHAVLESLGYFNSSDKFIFMSADYGSTIQRKLRLDYDGNIRLYSRKSLGDRWVVTWQAFSNPCKIHEICGANGICRYDPVLGRKCSCVPGYKMTNHSDWSYGCEPELVKTSLDSTSSGVLSPMVMIWGSFPVAAFWNAKQNVFEGYKCYPKIRLVNGHQIASFAGDMYLRPPKTYNSSHEEFRLNFSNQVKRVEKTYNKRHANQSVRFMLWFATRIGGIEVVCILIVWCSLIRSRRDSDTDLRERLLAVTGFKRFSFAEPKKATQGFSQEIGRVAGGVVYKGILSNSRVAAVKRLSETCQGEAEFLAEVNTIARLNHMNLIEMWEYCAEGKHRLW</sequence>
<evidence type="ECO:0000256" key="10">
    <source>
        <dbReference type="ARBA" id="ARBA00022840"/>
    </source>
</evidence>
<keyword evidence="9 24" id="KW-0418">Kinase</keyword>
<dbReference type="GO" id="GO:0005524">
    <property type="term" value="F:ATP binding"/>
    <property type="evidence" value="ECO:0007669"/>
    <property type="project" value="UniProtKB-KW"/>
</dbReference>
<evidence type="ECO:0000259" key="23">
    <source>
        <dbReference type="PROSITE" id="PS50927"/>
    </source>
</evidence>
<evidence type="ECO:0000256" key="6">
    <source>
        <dbReference type="ARBA" id="ARBA00022692"/>
    </source>
</evidence>
<dbReference type="PANTHER" id="PTHR47974">
    <property type="entry name" value="OS07G0415500 PROTEIN"/>
    <property type="match status" value="1"/>
</dbReference>
<dbReference type="GO" id="GO:0048544">
    <property type="term" value="P:recognition of pollen"/>
    <property type="evidence" value="ECO:0007669"/>
    <property type="project" value="InterPro"/>
</dbReference>
<dbReference type="EC" id="2.7.11.1" evidence="2"/>
<feature type="domain" description="Bulb-type lectin" evidence="23">
    <location>
        <begin position="40"/>
        <end position="182"/>
    </location>
</feature>
<dbReference type="GO" id="GO:0004674">
    <property type="term" value="F:protein serine/threonine kinase activity"/>
    <property type="evidence" value="ECO:0007669"/>
    <property type="project" value="UniProtKB-KW"/>
</dbReference>
<keyword evidence="8" id="KW-0547">Nucleotide-binding</keyword>
<evidence type="ECO:0000256" key="2">
    <source>
        <dbReference type="ARBA" id="ARBA00012513"/>
    </source>
</evidence>
<evidence type="ECO:0000256" key="18">
    <source>
        <dbReference type="PROSITE-ProRule" id="PRU00076"/>
    </source>
</evidence>
<evidence type="ECO:0000256" key="5">
    <source>
        <dbReference type="ARBA" id="ARBA00022679"/>
    </source>
</evidence>
<evidence type="ECO:0000256" key="11">
    <source>
        <dbReference type="ARBA" id="ARBA00022989"/>
    </source>
</evidence>
<comment type="catalytic activity">
    <reaction evidence="16">
        <text>L-threonyl-[protein] + ATP = O-phospho-L-threonyl-[protein] + ADP + H(+)</text>
        <dbReference type="Rhea" id="RHEA:46608"/>
        <dbReference type="Rhea" id="RHEA-COMP:11060"/>
        <dbReference type="Rhea" id="RHEA-COMP:11605"/>
        <dbReference type="ChEBI" id="CHEBI:15378"/>
        <dbReference type="ChEBI" id="CHEBI:30013"/>
        <dbReference type="ChEBI" id="CHEBI:30616"/>
        <dbReference type="ChEBI" id="CHEBI:61977"/>
        <dbReference type="ChEBI" id="CHEBI:456216"/>
        <dbReference type="EC" id="2.7.11.1"/>
    </reaction>
</comment>
<evidence type="ECO:0000256" key="4">
    <source>
        <dbReference type="ARBA" id="ARBA00022536"/>
    </source>
</evidence>
<evidence type="ECO:0000256" key="16">
    <source>
        <dbReference type="ARBA" id="ARBA00047899"/>
    </source>
</evidence>
<keyword evidence="5" id="KW-0808">Transferase</keyword>
<dbReference type="SUPFAM" id="SSF51110">
    <property type="entry name" value="alpha-D-mannose-specific plant lectins"/>
    <property type="match status" value="1"/>
</dbReference>
<comment type="catalytic activity">
    <reaction evidence="17">
        <text>L-seryl-[protein] + ATP = O-phospho-L-seryl-[protein] + ADP + H(+)</text>
        <dbReference type="Rhea" id="RHEA:17989"/>
        <dbReference type="Rhea" id="RHEA-COMP:9863"/>
        <dbReference type="Rhea" id="RHEA-COMP:11604"/>
        <dbReference type="ChEBI" id="CHEBI:15378"/>
        <dbReference type="ChEBI" id="CHEBI:29999"/>
        <dbReference type="ChEBI" id="CHEBI:30616"/>
        <dbReference type="ChEBI" id="CHEBI:83421"/>
        <dbReference type="ChEBI" id="CHEBI:456216"/>
        <dbReference type="EC" id="2.7.11.1"/>
    </reaction>
</comment>
<dbReference type="Gene3D" id="3.30.200.20">
    <property type="entry name" value="Phosphorylase Kinase, domain 1"/>
    <property type="match status" value="1"/>
</dbReference>
<evidence type="ECO:0000256" key="15">
    <source>
        <dbReference type="ARBA" id="ARBA00023180"/>
    </source>
</evidence>
<organism evidence="24 25">
    <name type="scientific">Trema orientale</name>
    <name type="common">Charcoal tree</name>
    <name type="synonym">Celtis orientalis</name>
    <dbReference type="NCBI Taxonomy" id="63057"/>
    <lineage>
        <taxon>Eukaryota</taxon>
        <taxon>Viridiplantae</taxon>
        <taxon>Streptophyta</taxon>
        <taxon>Embryophyta</taxon>
        <taxon>Tracheophyta</taxon>
        <taxon>Spermatophyta</taxon>
        <taxon>Magnoliopsida</taxon>
        <taxon>eudicotyledons</taxon>
        <taxon>Gunneridae</taxon>
        <taxon>Pentapetalae</taxon>
        <taxon>rosids</taxon>
        <taxon>fabids</taxon>
        <taxon>Rosales</taxon>
        <taxon>Cannabaceae</taxon>
        <taxon>Trema</taxon>
    </lineage>
</organism>
<comment type="caution">
    <text evidence="18">Lacks conserved residue(s) required for the propagation of feature annotation.</text>
</comment>
<evidence type="ECO:0000256" key="7">
    <source>
        <dbReference type="ARBA" id="ARBA00022729"/>
    </source>
</evidence>
<evidence type="ECO:0000259" key="22">
    <source>
        <dbReference type="PROSITE" id="PS50026"/>
    </source>
</evidence>
<comment type="caution">
    <text evidence="24">The sequence shown here is derived from an EMBL/GenBank/DDBJ whole genome shotgun (WGS) entry which is preliminary data.</text>
</comment>
<keyword evidence="3" id="KW-0723">Serine/threonine-protein kinase</keyword>
<keyword evidence="15" id="KW-0325">Glycoprotein</keyword>
<dbReference type="FunFam" id="3.30.200.20:FF:000059">
    <property type="entry name" value="S-receptor-like serine/threonine-protein kinase"/>
    <property type="match status" value="1"/>
</dbReference>
<dbReference type="STRING" id="63057.A0A2P5EGN1"/>
<comment type="subcellular location">
    <subcellularLocation>
        <location evidence="1">Membrane</location>
        <topology evidence="1">Single-pass type I membrane protein</topology>
    </subcellularLocation>
</comment>
<feature type="transmembrane region" description="Helical" evidence="19">
    <location>
        <begin position="431"/>
        <end position="451"/>
    </location>
</feature>
<name>A0A2P5EGN1_TREOI</name>
<evidence type="ECO:0000256" key="13">
    <source>
        <dbReference type="ARBA" id="ARBA00023157"/>
    </source>
</evidence>
<keyword evidence="14" id="KW-0675">Receptor</keyword>
<keyword evidence="6 19" id="KW-0812">Transmembrane</keyword>
<dbReference type="EMBL" id="JXTC01000158">
    <property type="protein sequence ID" value="PON84705.1"/>
    <property type="molecule type" value="Genomic_DNA"/>
</dbReference>
<evidence type="ECO:0000313" key="24">
    <source>
        <dbReference type="EMBL" id="PON84705.1"/>
    </source>
</evidence>
<dbReference type="InterPro" id="IPR000858">
    <property type="entry name" value="S_locus_glycoprot_dom"/>
</dbReference>
<keyword evidence="13" id="KW-1015">Disulfide bond</keyword>
<evidence type="ECO:0000256" key="14">
    <source>
        <dbReference type="ARBA" id="ARBA00023170"/>
    </source>
</evidence>
<evidence type="ECO:0000256" key="20">
    <source>
        <dbReference type="SAM" id="SignalP"/>
    </source>
</evidence>
<gene>
    <name evidence="24" type="ORF">TorRG33x02_195320</name>
</gene>
<keyword evidence="25" id="KW-1185">Reference proteome</keyword>
<dbReference type="PROSITE" id="PS50011">
    <property type="entry name" value="PROTEIN_KINASE_DOM"/>
    <property type="match status" value="1"/>
</dbReference>
<evidence type="ECO:0000313" key="25">
    <source>
        <dbReference type="Proteomes" id="UP000237000"/>
    </source>
</evidence>
<dbReference type="GO" id="GO:0016020">
    <property type="term" value="C:membrane"/>
    <property type="evidence" value="ECO:0007669"/>
    <property type="project" value="UniProtKB-SubCell"/>
</dbReference>
<proteinExistence type="predicted"/>
<dbReference type="Pfam" id="PF01453">
    <property type="entry name" value="B_lectin"/>
    <property type="match status" value="1"/>
</dbReference>
<dbReference type="SUPFAM" id="SSF56112">
    <property type="entry name" value="Protein kinase-like (PK-like)"/>
    <property type="match status" value="1"/>
</dbReference>
<dbReference type="Pfam" id="PF00954">
    <property type="entry name" value="S_locus_glycop"/>
    <property type="match status" value="1"/>
</dbReference>
<evidence type="ECO:0000256" key="1">
    <source>
        <dbReference type="ARBA" id="ARBA00004479"/>
    </source>
</evidence>
<evidence type="ECO:0000259" key="21">
    <source>
        <dbReference type="PROSITE" id="PS50011"/>
    </source>
</evidence>
<dbReference type="CDD" id="cd00053">
    <property type="entry name" value="EGF"/>
    <property type="match status" value="1"/>
</dbReference>
<evidence type="ECO:0000256" key="3">
    <source>
        <dbReference type="ARBA" id="ARBA00022527"/>
    </source>
</evidence>
<reference evidence="25" key="1">
    <citation type="submission" date="2016-06" db="EMBL/GenBank/DDBJ databases">
        <title>Parallel loss of symbiosis genes in relatives of nitrogen-fixing non-legume Parasponia.</title>
        <authorList>
            <person name="Van Velzen R."/>
            <person name="Holmer R."/>
            <person name="Bu F."/>
            <person name="Rutten L."/>
            <person name="Van Zeijl A."/>
            <person name="Liu W."/>
            <person name="Santuari L."/>
            <person name="Cao Q."/>
            <person name="Sharma T."/>
            <person name="Shen D."/>
            <person name="Roswanjaya Y."/>
            <person name="Wardhani T."/>
            <person name="Kalhor M.S."/>
            <person name="Jansen J."/>
            <person name="Van den Hoogen J."/>
            <person name="Gungor B."/>
            <person name="Hartog M."/>
            <person name="Hontelez J."/>
            <person name="Verver J."/>
            <person name="Yang W.-C."/>
            <person name="Schijlen E."/>
            <person name="Repin R."/>
            <person name="Schilthuizen M."/>
            <person name="Schranz E."/>
            <person name="Heidstra R."/>
            <person name="Miyata K."/>
            <person name="Fedorova E."/>
            <person name="Kohlen W."/>
            <person name="Bisseling T."/>
            <person name="Smit S."/>
            <person name="Geurts R."/>
        </authorList>
    </citation>
    <scope>NUCLEOTIDE SEQUENCE [LARGE SCALE GENOMIC DNA]</scope>
    <source>
        <strain evidence="25">cv. RG33-2</strain>
    </source>
</reference>
<keyword evidence="10" id="KW-0067">ATP-binding</keyword>
<feature type="chain" id="PRO_5015127314" description="non-specific serine/threonine protein kinase" evidence="20">
    <location>
        <begin position="19"/>
        <end position="558"/>
    </location>
</feature>
<evidence type="ECO:0000256" key="8">
    <source>
        <dbReference type="ARBA" id="ARBA00022741"/>
    </source>
</evidence>
<protein>
    <recommendedName>
        <fullName evidence="2">non-specific serine/threonine protein kinase</fullName>
        <ecNumber evidence="2">2.7.11.1</ecNumber>
    </recommendedName>
</protein>
<accession>A0A2P5EGN1</accession>
<dbReference type="InterPro" id="IPR036426">
    <property type="entry name" value="Bulb-type_lectin_dom_sf"/>
</dbReference>
<dbReference type="InParanoid" id="A0A2P5EGN1"/>